<evidence type="ECO:0000313" key="2">
    <source>
        <dbReference type="EMBL" id="GAA0337262.1"/>
    </source>
</evidence>
<organism evidence="2 3">
    <name type="scientific">Bacillus carboniphilus</name>
    <dbReference type="NCBI Taxonomy" id="86663"/>
    <lineage>
        <taxon>Bacteria</taxon>
        <taxon>Bacillati</taxon>
        <taxon>Bacillota</taxon>
        <taxon>Bacilli</taxon>
        <taxon>Bacillales</taxon>
        <taxon>Bacillaceae</taxon>
        <taxon>Bacillus</taxon>
    </lineage>
</organism>
<dbReference type="EMBL" id="BAAADJ010000051">
    <property type="protein sequence ID" value="GAA0337262.1"/>
    <property type="molecule type" value="Genomic_DNA"/>
</dbReference>
<comment type="caution">
    <text evidence="2">The sequence shown here is derived from an EMBL/GenBank/DDBJ whole genome shotgun (WGS) entry which is preliminary data.</text>
</comment>
<proteinExistence type="predicted"/>
<dbReference type="CDD" id="cd04301">
    <property type="entry name" value="NAT_SF"/>
    <property type="match status" value="1"/>
</dbReference>
<dbReference type="Gene3D" id="3.40.630.30">
    <property type="match status" value="1"/>
</dbReference>
<name>A0ABN0WGU8_9BACI</name>
<protein>
    <recommendedName>
        <fullName evidence="1">N-acetyltransferase domain-containing protein</fullName>
    </recommendedName>
</protein>
<evidence type="ECO:0000259" key="1">
    <source>
        <dbReference type="PROSITE" id="PS51186"/>
    </source>
</evidence>
<keyword evidence="3" id="KW-1185">Reference proteome</keyword>
<dbReference type="SUPFAM" id="SSF55729">
    <property type="entry name" value="Acyl-CoA N-acyltransferases (Nat)"/>
    <property type="match status" value="1"/>
</dbReference>
<feature type="domain" description="N-acetyltransferase" evidence="1">
    <location>
        <begin position="1"/>
        <end position="106"/>
    </location>
</feature>
<dbReference type="InterPro" id="IPR000182">
    <property type="entry name" value="GNAT_dom"/>
</dbReference>
<dbReference type="InterPro" id="IPR016181">
    <property type="entry name" value="Acyl_CoA_acyltransferase"/>
</dbReference>
<sequence length="106" mass="12196">MEIIKEEHSIWDTEKEIIFAEVADGTFDNLNNLELGLQLNQEWWKLIDENEKVLGFGWVNYENDDFEISLVVDTNHQGEGLGSFIIEKLEAIALEKGFNKIVAIVK</sequence>
<dbReference type="Pfam" id="PF00583">
    <property type="entry name" value="Acetyltransf_1"/>
    <property type="match status" value="1"/>
</dbReference>
<accession>A0ABN0WGU8</accession>
<evidence type="ECO:0000313" key="3">
    <source>
        <dbReference type="Proteomes" id="UP001500782"/>
    </source>
</evidence>
<dbReference type="PROSITE" id="PS51186">
    <property type="entry name" value="GNAT"/>
    <property type="match status" value="1"/>
</dbReference>
<reference evidence="2 3" key="1">
    <citation type="journal article" date="2019" name="Int. J. Syst. Evol. Microbiol.">
        <title>The Global Catalogue of Microorganisms (GCM) 10K type strain sequencing project: providing services to taxonomists for standard genome sequencing and annotation.</title>
        <authorList>
            <consortium name="The Broad Institute Genomics Platform"/>
            <consortium name="The Broad Institute Genome Sequencing Center for Infectious Disease"/>
            <person name="Wu L."/>
            <person name="Ma J."/>
        </authorList>
    </citation>
    <scope>NUCLEOTIDE SEQUENCE [LARGE SCALE GENOMIC DNA]</scope>
    <source>
        <strain evidence="2 3">JCM 9731</strain>
    </source>
</reference>
<gene>
    <name evidence="2" type="ORF">GCM10008967_29430</name>
</gene>
<dbReference type="RefSeq" id="WP_343800334.1">
    <property type="nucleotide sequence ID" value="NZ_BAAADJ010000051.1"/>
</dbReference>
<dbReference type="Proteomes" id="UP001500782">
    <property type="component" value="Unassembled WGS sequence"/>
</dbReference>